<name>A0A6C0EEG2_9ZZZZ</name>
<dbReference type="EMBL" id="MN739774">
    <property type="protein sequence ID" value="QHT25725.1"/>
    <property type="molecule type" value="Genomic_DNA"/>
</dbReference>
<protein>
    <submittedName>
        <fullName evidence="1">Uncharacterized protein</fullName>
    </submittedName>
</protein>
<accession>A0A6C0EEG2</accession>
<reference evidence="1" key="1">
    <citation type="journal article" date="2020" name="Nature">
        <title>Giant virus diversity and host interactions through global metagenomics.</title>
        <authorList>
            <person name="Schulz F."/>
            <person name="Roux S."/>
            <person name="Paez-Espino D."/>
            <person name="Jungbluth S."/>
            <person name="Walsh D.A."/>
            <person name="Denef V.J."/>
            <person name="McMahon K.D."/>
            <person name="Konstantinidis K.T."/>
            <person name="Eloe-Fadrosh E.A."/>
            <person name="Kyrpides N.C."/>
            <person name="Woyke T."/>
        </authorList>
    </citation>
    <scope>NUCLEOTIDE SEQUENCE</scope>
    <source>
        <strain evidence="1">GVMAG-M-3300023179-27</strain>
    </source>
</reference>
<proteinExistence type="predicted"/>
<evidence type="ECO:0000313" key="1">
    <source>
        <dbReference type="EMBL" id="QHT25725.1"/>
    </source>
</evidence>
<dbReference type="AlphaFoldDB" id="A0A6C0EEG2"/>
<organism evidence="1">
    <name type="scientific">viral metagenome</name>
    <dbReference type="NCBI Taxonomy" id="1070528"/>
    <lineage>
        <taxon>unclassified sequences</taxon>
        <taxon>metagenomes</taxon>
        <taxon>organismal metagenomes</taxon>
    </lineage>
</organism>
<sequence length="162" mass="19518">MNFEPMLEPDEETKNDTTDIQKSDRRTCALCKKVYMTLYKTYINDEDTCKIYYLCVFCRILKNFKMQYISDVVVCKSKMSQSKIIKTTYDLFIKNKKIPYPHDVDEDAERVELFAYKFFKNKDKYKDYKIFYTNKINKNDIISCGFLGGRFNLEKLDLKYFE</sequence>